<dbReference type="GO" id="GO:0034080">
    <property type="term" value="P:CENP-A containing chromatin assembly"/>
    <property type="evidence" value="ECO:0007669"/>
    <property type="project" value="InterPro"/>
</dbReference>
<dbReference type="EMBL" id="ML987189">
    <property type="protein sequence ID" value="KAF2256304.1"/>
    <property type="molecule type" value="Genomic_DNA"/>
</dbReference>
<protein>
    <submittedName>
        <fullName evidence="2">CHL4-domain-containing protein</fullName>
    </submittedName>
</protein>
<dbReference type="GO" id="GO:0007059">
    <property type="term" value="P:chromosome segregation"/>
    <property type="evidence" value="ECO:0007669"/>
    <property type="project" value="InterPro"/>
</dbReference>
<proteinExistence type="predicted"/>
<dbReference type="RefSeq" id="XP_033691308.1">
    <property type="nucleotide sequence ID" value="XM_033827552.1"/>
</dbReference>
<dbReference type="Pfam" id="PF05238">
    <property type="entry name" value="CENP-N"/>
    <property type="match status" value="1"/>
</dbReference>
<gene>
    <name evidence="2" type="ORF">BU26DRAFT_513135</name>
</gene>
<feature type="compositionally biased region" description="Basic and acidic residues" evidence="1">
    <location>
        <begin position="356"/>
        <end position="374"/>
    </location>
</feature>
<organism evidence="2 3">
    <name type="scientific">Trematosphaeria pertusa</name>
    <dbReference type="NCBI Taxonomy" id="390896"/>
    <lineage>
        <taxon>Eukaryota</taxon>
        <taxon>Fungi</taxon>
        <taxon>Dikarya</taxon>
        <taxon>Ascomycota</taxon>
        <taxon>Pezizomycotina</taxon>
        <taxon>Dothideomycetes</taxon>
        <taxon>Pleosporomycetidae</taxon>
        <taxon>Pleosporales</taxon>
        <taxon>Massarineae</taxon>
        <taxon>Trematosphaeriaceae</taxon>
        <taxon>Trematosphaeria</taxon>
    </lineage>
</organism>
<dbReference type="Gene3D" id="3.10.20.720">
    <property type="match status" value="1"/>
</dbReference>
<dbReference type="AlphaFoldDB" id="A0A6A6J0P0"/>
<dbReference type="OrthoDB" id="6585699at2759"/>
<feature type="compositionally biased region" description="Basic and acidic residues" evidence="1">
    <location>
        <begin position="388"/>
        <end position="398"/>
    </location>
</feature>
<sequence>MAPNTTTTVPDYKNIPHSHRLPVTHREVQRTFNKLSRQSLISLAHQWLSKKNRDFCRPYLLSDRDADDEDEEEAYTPAQSFEELQEVYKELAARKGGKREIQDRILEGDWRTGISMYQLATAEIQYLLDHPNSLRWTAKRLAKIPNAKSAVLDMEVTNDSEHLPRFQAQTFMSNLARELTPLMKAHYLLTKIKTLPMTILRVYIHDSPYSSEASLAATTASPDSARSVFFIWPNGSPFVYSSIANHLGQIIGDDGKHLRDIVQQAIPKAFSRPSARYQLASTNFTTKSLEALLTYRGPGRGNAAAGGWSIFQDHSFSQNALDFITTQRERGDAHEKSGADKEASTGAKPGPGRPKRTLDDTESPEAKRRREVAEGRFGSSAKPNDGQGLERVEVRIDDPFPAIPNTSAQQEVDTSDLNPGPTSRNRKGRPSVLDRSLEEVEELQNEEAWVPDVRVVFRGSHVFAGIRQLVEQGVIDGEKMPGWMTGEAGVTIGAVKEGRIRTKKDHIPGV</sequence>
<evidence type="ECO:0000313" key="3">
    <source>
        <dbReference type="Proteomes" id="UP000800094"/>
    </source>
</evidence>
<accession>A0A6A6J0P0</accession>
<evidence type="ECO:0000256" key="1">
    <source>
        <dbReference type="SAM" id="MobiDB-lite"/>
    </source>
</evidence>
<dbReference type="InterPro" id="IPR007902">
    <property type="entry name" value="Chl4/mis15/CENP-N"/>
</dbReference>
<feature type="compositionally biased region" description="Basic and acidic residues" evidence="1">
    <location>
        <begin position="327"/>
        <end position="343"/>
    </location>
</feature>
<dbReference type="Proteomes" id="UP000800094">
    <property type="component" value="Unassembled WGS sequence"/>
</dbReference>
<feature type="region of interest" description="Disordered" evidence="1">
    <location>
        <begin position="327"/>
        <end position="433"/>
    </location>
</feature>
<reference evidence="2" key="1">
    <citation type="journal article" date="2020" name="Stud. Mycol.">
        <title>101 Dothideomycetes genomes: a test case for predicting lifestyles and emergence of pathogens.</title>
        <authorList>
            <person name="Haridas S."/>
            <person name="Albert R."/>
            <person name="Binder M."/>
            <person name="Bloem J."/>
            <person name="Labutti K."/>
            <person name="Salamov A."/>
            <person name="Andreopoulos B."/>
            <person name="Baker S."/>
            <person name="Barry K."/>
            <person name="Bills G."/>
            <person name="Bluhm B."/>
            <person name="Cannon C."/>
            <person name="Castanera R."/>
            <person name="Culley D."/>
            <person name="Daum C."/>
            <person name="Ezra D."/>
            <person name="Gonzalez J."/>
            <person name="Henrissat B."/>
            <person name="Kuo A."/>
            <person name="Liang C."/>
            <person name="Lipzen A."/>
            <person name="Lutzoni F."/>
            <person name="Magnuson J."/>
            <person name="Mondo S."/>
            <person name="Nolan M."/>
            <person name="Ohm R."/>
            <person name="Pangilinan J."/>
            <person name="Park H.-J."/>
            <person name="Ramirez L."/>
            <person name="Alfaro M."/>
            <person name="Sun H."/>
            <person name="Tritt A."/>
            <person name="Yoshinaga Y."/>
            <person name="Zwiers L.-H."/>
            <person name="Turgeon B."/>
            <person name="Goodwin S."/>
            <person name="Spatafora J."/>
            <person name="Crous P."/>
            <person name="Grigoriev I."/>
        </authorList>
    </citation>
    <scope>NUCLEOTIDE SEQUENCE</scope>
    <source>
        <strain evidence="2">CBS 122368</strain>
    </source>
</reference>
<feature type="compositionally biased region" description="Polar residues" evidence="1">
    <location>
        <begin position="404"/>
        <end position="423"/>
    </location>
</feature>
<evidence type="ECO:0000313" key="2">
    <source>
        <dbReference type="EMBL" id="KAF2256304.1"/>
    </source>
</evidence>
<dbReference type="GeneID" id="54580882"/>
<name>A0A6A6J0P0_9PLEO</name>
<keyword evidence="3" id="KW-1185">Reference proteome</keyword>